<organism evidence="8 9">
    <name type="scientific">Gluconobacter thailandicus</name>
    <dbReference type="NCBI Taxonomy" id="257438"/>
    <lineage>
        <taxon>Bacteria</taxon>
        <taxon>Pseudomonadati</taxon>
        <taxon>Pseudomonadota</taxon>
        <taxon>Alphaproteobacteria</taxon>
        <taxon>Acetobacterales</taxon>
        <taxon>Acetobacteraceae</taxon>
        <taxon>Gluconobacter</taxon>
    </lineage>
</organism>
<dbReference type="PROSITE" id="PS51736">
    <property type="entry name" value="RECOMBINASES_3"/>
    <property type="match status" value="1"/>
</dbReference>
<comment type="similarity">
    <text evidence="1">Belongs to the site-specific recombinase resolvase family.</text>
</comment>
<dbReference type="EMBL" id="CP043043">
    <property type="protein sequence ID" value="QEH95203.1"/>
    <property type="molecule type" value="Genomic_DNA"/>
</dbReference>
<keyword evidence="2" id="KW-0229">DNA integration</keyword>
<evidence type="ECO:0000313" key="8">
    <source>
        <dbReference type="EMBL" id="QEH95203.1"/>
    </source>
</evidence>
<dbReference type="InterPro" id="IPR006118">
    <property type="entry name" value="Recombinase_CS"/>
</dbReference>
<feature type="domain" description="Resolvase/invertase-type recombinase catalytic" evidence="7">
    <location>
        <begin position="2"/>
        <end position="137"/>
    </location>
</feature>
<dbReference type="Gene3D" id="3.40.50.1390">
    <property type="entry name" value="Resolvase, N-terminal catalytic domain"/>
    <property type="match status" value="1"/>
</dbReference>
<dbReference type="PANTHER" id="PTHR30461:SF2">
    <property type="entry name" value="SERINE RECOMBINASE PINE-RELATED"/>
    <property type="match status" value="1"/>
</dbReference>
<gene>
    <name evidence="8" type="ORF">FXF46_02145</name>
</gene>
<evidence type="ECO:0000313" key="9">
    <source>
        <dbReference type="Proteomes" id="UP000323560"/>
    </source>
</evidence>
<proteinExistence type="inferred from homology"/>
<dbReference type="AlphaFoldDB" id="A0AAP9EPR8"/>
<evidence type="ECO:0000256" key="6">
    <source>
        <dbReference type="PROSITE-ProRule" id="PRU10137"/>
    </source>
</evidence>
<dbReference type="InterPro" id="IPR025246">
    <property type="entry name" value="IS30-like_HTH"/>
</dbReference>
<dbReference type="InterPro" id="IPR009057">
    <property type="entry name" value="Homeodomain-like_sf"/>
</dbReference>
<evidence type="ECO:0000256" key="2">
    <source>
        <dbReference type="ARBA" id="ARBA00022908"/>
    </source>
</evidence>
<name>A0AAP9EPR8_GLUTH</name>
<dbReference type="InterPro" id="IPR036162">
    <property type="entry name" value="Resolvase-like_N_sf"/>
</dbReference>
<dbReference type="SUPFAM" id="SSF46689">
    <property type="entry name" value="Homeodomain-like"/>
    <property type="match status" value="1"/>
</dbReference>
<dbReference type="Pfam" id="PF13936">
    <property type="entry name" value="HTH_38"/>
    <property type="match status" value="1"/>
</dbReference>
<dbReference type="PANTHER" id="PTHR30461">
    <property type="entry name" value="DNA-INVERTASE FROM LAMBDOID PROPHAGE"/>
    <property type="match status" value="1"/>
</dbReference>
<dbReference type="InterPro" id="IPR006119">
    <property type="entry name" value="Resolv_N"/>
</dbReference>
<accession>A0AAP9EPR8</accession>
<dbReference type="SMART" id="SM00857">
    <property type="entry name" value="Resolvase"/>
    <property type="match status" value="1"/>
</dbReference>
<evidence type="ECO:0000256" key="5">
    <source>
        <dbReference type="PIRSR" id="PIRSR606118-50"/>
    </source>
</evidence>
<evidence type="ECO:0000256" key="1">
    <source>
        <dbReference type="ARBA" id="ARBA00009913"/>
    </source>
</evidence>
<dbReference type="PROSITE" id="PS00397">
    <property type="entry name" value="RECOMBINASES_1"/>
    <property type="match status" value="1"/>
</dbReference>
<dbReference type="GO" id="GO:0003677">
    <property type="term" value="F:DNA binding"/>
    <property type="evidence" value="ECO:0007669"/>
    <property type="project" value="UniProtKB-KW"/>
</dbReference>
<dbReference type="Gene3D" id="1.10.10.60">
    <property type="entry name" value="Homeodomain-like"/>
    <property type="match status" value="1"/>
</dbReference>
<dbReference type="KEGG" id="gti:FXF46_02145"/>
<dbReference type="CDD" id="cd03768">
    <property type="entry name" value="SR_ResInv"/>
    <property type="match status" value="1"/>
</dbReference>
<dbReference type="InterPro" id="IPR050639">
    <property type="entry name" value="SSR_resolvase"/>
</dbReference>
<dbReference type="RefSeq" id="WP_148619375.1">
    <property type="nucleotide sequence ID" value="NZ_CP043043.1"/>
</dbReference>
<dbReference type="SUPFAM" id="SSF53041">
    <property type="entry name" value="Resolvase-like"/>
    <property type="match status" value="1"/>
</dbReference>
<dbReference type="GO" id="GO:0015074">
    <property type="term" value="P:DNA integration"/>
    <property type="evidence" value="ECO:0007669"/>
    <property type="project" value="UniProtKB-KW"/>
</dbReference>
<dbReference type="CDD" id="cd00569">
    <property type="entry name" value="HTH_Hin_like"/>
    <property type="match status" value="1"/>
</dbReference>
<feature type="active site" description="O-(5'-phospho-DNA)-serine intermediate" evidence="5 6">
    <location>
        <position position="10"/>
    </location>
</feature>
<evidence type="ECO:0000256" key="3">
    <source>
        <dbReference type="ARBA" id="ARBA00023125"/>
    </source>
</evidence>
<dbReference type="Pfam" id="PF00239">
    <property type="entry name" value="Resolvase"/>
    <property type="match status" value="1"/>
</dbReference>
<reference evidence="8 9" key="1">
    <citation type="submission" date="2019-08" db="EMBL/GenBank/DDBJ databases">
        <title>Gluconobacter frateurii HD924 genome.</title>
        <authorList>
            <person name="Liu Y."/>
            <person name="Zhang P."/>
        </authorList>
    </citation>
    <scope>NUCLEOTIDE SEQUENCE [LARGE SCALE GENOMIC DNA]</scope>
    <source>
        <strain evidence="8 9">HD924</strain>
    </source>
</reference>
<keyword evidence="4" id="KW-0233">DNA recombination</keyword>
<sequence length="186" mass="20572">MARYGYARVSTDAQTTDPQLLALRDEGVENIVVETVSGSVPAHDRAALSSLLKKLEPGDSLTVARLDRLGRDTVDVLELVRLLDQRDIRLRILNLGIETGTSNGRLFLTILMAMAEFERELIRERTLAGIAAARAAGKLIGRPPRLTSVQRQHIREMAQQGKSLRTIARLFRVGPSTVHRVVQQTA</sequence>
<evidence type="ECO:0000256" key="4">
    <source>
        <dbReference type="ARBA" id="ARBA00023172"/>
    </source>
</evidence>
<keyword evidence="3" id="KW-0238">DNA-binding</keyword>
<dbReference type="GO" id="GO:0000150">
    <property type="term" value="F:DNA strand exchange activity"/>
    <property type="evidence" value="ECO:0007669"/>
    <property type="project" value="InterPro"/>
</dbReference>
<evidence type="ECO:0000259" key="7">
    <source>
        <dbReference type="PROSITE" id="PS51736"/>
    </source>
</evidence>
<dbReference type="Proteomes" id="UP000323560">
    <property type="component" value="Chromosome"/>
</dbReference>
<protein>
    <submittedName>
        <fullName evidence="8">Recombinase family protein</fullName>
    </submittedName>
</protein>